<protein>
    <recommendedName>
        <fullName evidence="3">XRE family transcriptional regulator</fullName>
    </recommendedName>
</protein>
<reference evidence="1" key="1">
    <citation type="submission" date="2024-02" db="EMBL/GenBank/DDBJ databases">
        <title>Genome sequences of strain Gemmobacter sp. JM10B15.</title>
        <authorList>
            <person name="Zhang M."/>
        </authorList>
    </citation>
    <scope>NUCLEOTIDE SEQUENCE</scope>
    <source>
        <strain evidence="1">JM10B15</strain>
    </source>
</reference>
<dbReference type="EMBL" id="JBALHR010000002">
    <property type="protein sequence ID" value="MEH7827211.1"/>
    <property type="molecule type" value="Genomic_DNA"/>
</dbReference>
<sequence length="1263" mass="142463">MPIDETAIRLWAERHECRRNLPILVRRLLRETVPSLVSMRFPGNEAVDLAGLDGQAESSVATRWVPAGPSIWELGCNLDPRSKAQDDYQKRTDQIPEAQRLNTHFVFVTPRRWNTKDQWLTERRQASEWASVNAYDAIDLETWLEEAPVTSRWLGELLGVAERGVKTPEEWWQAWATASVPPITKKLVATRRHNERATLLQKLRDREQIVPVQADDKAEAVAFVVATLIEEDALDLLDKTLVASSADARIPSSSNHLIVISDVAEGVELDFGDRRNLTIVRTYPKGRLDVREPLLLSHVPSETFRSQLEEMGIPRDEAETLARKVGHSVPVLRRQLSRDPDVRRPVWARDRPSAKRLLPFALAGSWVERENVDDASIVELLGEIEAGELVEVRDALLALDDAPIARYGNVNVVVSQLDAIFAVGPHIERGDLDRFFALVPELLGDRDPALDLPQDQWYMAGVLGHGRKFSNALLSGVGDALCILSVHGSEICGNRLGVDLAFRAGQVVRDLMLNATEDRWLSIRGYLRTLAEAAPSVFLDCLEAELRKPEPPIRAIMGTTEGFVSGECLRTNLLWALELLAWHPVHFSRVAEIVFELRRLEAADNWSNSPKSTARSLFLAWLPATALSVGDRMQVLRRMSGRFRNPVLDVCMCLLPGGSPGFATRTARPHWRELAAEVPEPTNGDVRLAAIEASHLMLDMSPFTKGELERLLEVSTRLHPDDFSRLILEVERWSLAAGDEDKAELRHQLRRRDVMRAYQEGEEAEELAAGLHRMEVALEPQSPTARHRWLFESPYVEWRALVQEEGEGRMSWQERNALVEDRRRTALAEIEAQMGLDAIMPFALSVKHPELVAQILVPQGAPVDSTCQWIEATLRGGITEKSSSFLRQLLWSAAQNDIRAVVGRLMDVGLLSEADVRQRFAEHLPGTSLGWEVAEMLGPDVASAFWSTASIRIWDDTTPEAADYAVARLLQEQRPRSAFSSLSLSRNLLSAERWVEILQAISRGEEPDGPFPNSHHLDEVFQLLDAEAEVADHQIAGLELPFVPLLCSYGHRNHERTLAVHREMARDPALFVQLLSWHYRRRDGAIDPDHEALSAERRKFLAELAYHTLEGWNRIPGIGQDGTVSQFEFNAWAEQAMQMADAADRREVAEIHFGALLARFARKRAWDDWLPTCVLDFLDRPECAGLRERFDLGVRNARGVTTRSPFDGGEQERRLAGRYRELAGRYGNSHPRVAEMLVTIAESYEWDARREDERAAVGERWHP</sequence>
<dbReference type="Proteomes" id="UP001431963">
    <property type="component" value="Unassembled WGS sequence"/>
</dbReference>
<dbReference type="RefSeq" id="WP_335419650.1">
    <property type="nucleotide sequence ID" value="NZ_JBALHR010000002.1"/>
</dbReference>
<keyword evidence="2" id="KW-1185">Reference proteome</keyword>
<accession>A0ABU8BRD0</accession>
<organism evidence="1 2">
    <name type="scientific">Gemmobacter denitrificans</name>
    <dbReference type="NCBI Taxonomy" id="3123040"/>
    <lineage>
        <taxon>Bacteria</taxon>
        <taxon>Pseudomonadati</taxon>
        <taxon>Pseudomonadota</taxon>
        <taxon>Alphaproteobacteria</taxon>
        <taxon>Rhodobacterales</taxon>
        <taxon>Paracoccaceae</taxon>
        <taxon>Gemmobacter</taxon>
    </lineage>
</organism>
<comment type="caution">
    <text evidence="1">The sequence shown here is derived from an EMBL/GenBank/DDBJ whole genome shotgun (WGS) entry which is preliminary data.</text>
</comment>
<gene>
    <name evidence="1" type="ORF">V6590_03545</name>
</gene>
<evidence type="ECO:0000313" key="1">
    <source>
        <dbReference type="EMBL" id="MEH7827211.1"/>
    </source>
</evidence>
<evidence type="ECO:0000313" key="2">
    <source>
        <dbReference type="Proteomes" id="UP001431963"/>
    </source>
</evidence>
<proteinExistence type="predicted"/>
<name>A0ABU8BRD0_9RHOB</name>
<evidence type="ECO:0008006" key="3">
    <source>
        <dbReference type="Google" id="ProtNLM"/>
    </source>
</evidence>